<name>X1EDY7_9ZZZZ</name>
<feature type="non-terminal residue" evidence="1">
    <location>
        <position position="58"/>
    </location>
</feature>
<dbReference type="InterPro" id="IPR017439">
    <property type="entry name" value="Amidohydrolase"/>
</dbReference>
<proteinExistence type="predicted"/>
<dbReference type="PANTHER" id="PTHR11014">
    <property type="entry name" value="PEPTIDASE M20 FAMILY MEMBER"/>
    <property type="match status" value="1"/>
</dbReference>
<evidence type="ECO:0000313" key="1">
    <source>
        <dbReference type="EMBL" id="GAH18545.1"/>
    </source>
</evidence>
<protein>
    <submittedName>
        <fullName evidence="1">Uncharacterized protein</fullName>
    </submittedName>
</protein>
<accession>X1EDY7</accession>
<reference evidence="1" key="1">
    <citation type="journal article" date="2014" name="Front. Microbiol.">
        <title>High frequency of phylogenetically diverse reductive dehalogenase-homologous genes in deep subseafloor sedimentary metagenomes.</title>
        <authorList>
            <person name="Kawai M."/>
            <person name="Futagami T."/>
            <person name="Toyoda A."/>
            <person name="Takaki Y."/>
            <person name="Nishi S."/>
            <person name="Hori S."/>
            <person name="Arai W."/>
            <person name="Tsubouchi T."/>
            <person name="Morono Y."/>
            <person name="Uchiyama I."/>
            <person name="Ito T."/>
            <person name="Fujiyama A."/>
            <person name="Inagaki F."/>
            <person name="Takami H."/>
        </authorList>
    </citation>
    <scope>NUCLEOTIDE SEQUENCE</scope>
    <source>
        <strain evidence="1">Expedition CK06-06</strain>
    </source>
</reference>
<dbReference type="PANTHER" id="PTHR11014:SF63">
    <property type="entry name" value="METALLOPEPTIDASE, PUTATIVE (AFU_ORTHOLOGUE AFUA_6G09600)-RELATED"/>
    <property type="match status" value="1"/>
</dbReference>
<dbReference type="SUPFAM" id="SSF53187">
    <property type="entry name" value="Zn-dependent exopeptidases"/>
    <property type="match status" value="1"/>
</dbReference>
<gene>
    <name evidence="1" type="ORF">S03H2_08404</name>
</gene>
<dbReference type="GO" id="GO:0016787">
    <property type="term" value="F:hydrolase activity"/>
    <property type="evidence" value="ECO:0007669"/>
    <property type="project" value="InterPro"/>
</dbReference>
<sequence>MLREYGINYKKGFVKTGIIAWLRGEKPGRVIGLRAELDALPITENNQVSYKSKRDGIM</sequence>
<comment type="caution">
    <text evidence="1">The sequence shown here is derived from an EMBL/GenBank/DDBJ whole genome shotgun (WGS) entry which is preliminary data.</text>
</comment>
<dbReference type="Gene3D" id="3.40.630.10">
    <property type="entry name" value="Zn peptidases"/>
    <property type="match status" value="1"/>
</dbReference>
<organism evidence="1">
    <name type="scientific">marine sediment metagenome</name>
    <dbReference type="NCBI Taxonomy" id="412755"/>
    <lineage>
        <taxon>unclassified sequences</taxon>
        <taxon>metagenomes</taxon>
        <taxon>ecological metagenomes</taxon>
    </lineage>
</organism>
<dbReference type="EMBL" id="BARU01004079">
    <property type="protein sequence ID" value="GAH18545.1"/>
    <property type="molecule type" value="Genomic_DNA"/>
</dbReference>
<dbReference type="AlphaFoldDB" id="X1EDY7"/>